<dbReference type="EMBL" id="KZ824302">
    <property type="protein sequence ID" value="RAL09606.1"/>
    <property type="molecule type" value="Genomic_DNA"/>
</dbReference>
<dbReference type="Gene3D" id="3.90.1590.10">
    <property type="entry name" value="glutathione-dependent formaldehyde- activating enzyme (gfa)"/>
    <property type="match status" value="1"/>
</dbReference>
<dbReference type="Pfam" id="PF04828">
    <property type="entry name" value="GFA"/>
    <property type="match status" value="1"/>
</dbReference>
<sequence>MPTGSCFCGHIRINYTGQPITTGICHCKDCRKISGSLSIYSLVIQRADLQLLSGQPKEVRKTADSGNQIRNYFCGECGTPLYGWRLQEDGTPHETVILRAGILDDEEFLESHKPQAEIYTGSRLGWVAPAEGAVQVQGMVALP</sequence>
<dbReference type="InterPro" id="IPR011057">
    <property type="entry name" value="Mss4-like_sf"/>
</dbReference>
<dbReference type="VEuPathDB" id="FungiDB:BO97DRAFT_374291"/>
<dbReference type="Proteomes" id="UP000248961">
    <property type="component" value="Unassembled WGS sequence"/>
</dbReference>
<dbReference type="AlphaFoldDB" id="A0A395HPQ4"/>
<dbReference type="PROSITE" id="PS51891">
    <property type="entry name" value="CENP_V_GFA"/>
    <property type="match status" value="1"/>
</dbReference>
<evidence type="ECO:0000313" key="6">
    <source>
        <dbReference type="EMBL" id="RAL09606.1"/>
    </source>
</evidence>
<comment type="similarity">
    <text evidence="1">Belongs to the Gfa family.</text>
</comment>
<dbReference type="GeneID" id="37197217"/>
<keyword evidence="4" id="KW-0456">Lyase</keyword>
<dbReference type="GO" id="GO:0046872">
    <property type="term" value="F:metal ion binding"/>
    <property type="evidence" value="ECO:0007669"/>
    <property type="project" value="UniProtKB-KW"/>
</dbReference>
<dbReference type="GO" id="GO:0016846">
    <property type="term" value="F:carbon-sulfur lyase activity"/>
    <property type="evidence" value="ECO:0007669"/>
    <property type="project" value="InterPro"/>
</dbReference>
<keyword evidence="3" id="KW-0862">Zinc</keyword>
<dbReference type="OrthoDB" id="406544at2759"/>
<dbReference type="SUPFAM" id="SSF51316">
    <property type="entry name" value="Mss4-like"/>
    <property type="match status" value="1"/>
</dbReference>
<dbReference type="STRING" id="1450537.A0A395HPQ4"/>
<name>A0A395HPQ4_ASPHC</name>
<evidence type="ECO:0000256" key="2">
    <source>
        <dbReference type="ARBA" id="ARBA00022723"/>
    </source>
</evidence>
<evidence type="ECO:0000313" key="7">
    <source>
        <dbReference type="Proteomes" id="UP000248961"/>
    </source>
</evidence>
<evidence type="ECO:0000256" key="3">
    <source>
        <dbReference type="ARBA" id="ARBA00022833"/>
    </source>
</evidence>
<feature type="non-terminal residue" evidence="6">
    <location>
        <position position="143"/>
    </location>
</feature>
<dbReference type="PANTHER" id="PTHR33337:SF30">
    <property type="entry name" value="DUF636 DOMAIN PROTEIN (AFU_ORTHOLOGUE AFUA_1G03180)"/>
    <property type="match status" value="1"/>
</dbReference>
<dbReference type="InterPro" id="IPR006913">
    <property type="entry name" value="CENP-V/GFA"/>
</dbReference>
<organism evidence="6 7">
    <name type="scientific">Aspergillus homomorphus (strain CBS 101889)</name>
    <dbReference type="NCBI Taxonomy" id="1450537"/>
    <lineage>
        <taxon>Eukaryota</taxon>
        <taxon>Fungi</taxon>
        <taxon>Dikarya</taxon>
        <taxon>Ascomycota</taxon>
        <taxon>Pezizomycotina</taxon>
        <taxon>Eurotiomycetes</taxon>
        <taxon>Eurotiomycetidae</taxon>
        <taxon>Eurotiales</taxon>
        <taxon>Aspergillaceae</taxon>
        <taxon>Aspergillus</taxon>
        <taxon>Aspergillus subgen. Circumdati</taxon>
    </lineage>
</organism>
<accession>A0A395HPQ4</accession>
<dbReference type="RefSeq" id="XP_025548760.1">
    <property type="nucleotide sequence ID" value="XM_025692928.1"/>
</dbReference>
<protein>
    <recommendedName>
        <fullName evidence="5">CENP-V/GFA domain-containing protein</fullName>
    </recommendedName>
</protein>
<keyword evidence="7" id="KW-1185">Reference proteome</keyword>
<evidence type="ECO:0000256" key="1">
    <source>
        <dbReference type="ARBA" id="ARBA00005495"/>
    </source>
</evidence>
<feature type="domain" description="CENP-V/GFA" evidence="5">
    <location>
        <begin position="2"/>
        <end position="120"/>
    </location>
</feature>
<gene>
    <name evidence="6" type="ORF">BO97DRAFT_374291</name>
</gene>
<evidence type="ECO:0000259" key="5">
    <source>
        <dbReference type="PROSITE" id="PS51891"/>
    </source>
</evidence>
<proteinExistence type="inferred from homology"/>
<dbReference type="PANTHER" id="PTHR33337">
    <property type="entry name" value="GFA DOMAIN-CONTAINING PROTEIN"/>
    <property type="match status" value="1"/>
</dbReference>
<keyword evidence="2" id="KW-0479">Metal-binding</keyword>
<reference evidence="6 7" key="1">
    <citation type="submission" date="2018-02" db="EMBL/GenBank/DDBJ databases">
        <title>The genomes of Aspergillus section Nigri reveals drivers in fungal speciation.</title>
        <authorList>
            <consortium name="DOE Joint Genome Institute"/>
            <person name="Vesth T.C."/>
            <person name="Nybo J."/>
            <person name="Theobald S."/>
            <person name="Brandl J."/>
            <person name="Frisvad J.C."/>
            <person name="Nielsen K.F."/>
            <person name="Lyhne E.K."/>
            <person name="Kogle M.E."/>
            <person name="Kuo A."/>
            <person name="Riley R."/>
            <person name="Clum A."/>
            <person name="Nolan M."/>
            <person name="Lipzen A."/>
            <person name="Salamov A."/>
            <person name="Henrissat B."/>
            <person name="Wiebenga A."/>
            <person name="De vries R.P."/>
            <person name="Grigoriev I.V."/>
            <person name="Mortensen U.H."/>
            <person name="Andersen M.R."/>
            <person name="Baker S.E."/>
        </authorList>
    </citation>
    <scope>NUCLEOTIDE SEQUENCE [LARGE SCALE GENOMIC DNA]</scope>
    <source>
        <strain evidence="6 7">CBS 101889</strain>
    </source>
</reference>
<evidence type="ECO:0000256" key="4">
    <source>
        <dbReference type="ARBA" id="ARBA00023239"/>
    </source>
</evidence>